<dbReference type="NCBIfam" id="TIGR00147">
    <property type="entry name" value="YegS/Rv2252/BmrU family lipid kinase"/>
    <property type="match status" value="1"/>
</dbReference>
<comment type="caution">
    <text evidence="12">The sequence shown here is derived from an EMBL/GenBank/DDBJ whole genome shotgun (WGS) entry which is preliminary data.</text>
</comment>
<dbReference type="SUPFAM" id="SSF111331">
    <property type="entry name" value="NAD kinase/diacylglycerol kinase-like"/>
    <property type="match status" value="1"/>
</dbReference>
<dbReference type="Gene3D" id="2.60.200.40">
    <property type="match status" value="1"/>
</dbReference>
<dbReference type="InterPro" id="IPR017438">
    <property type="entry name" value="ATP-NAD_kinase_N"/>
</dbReference>
<proteinExistence type="inferred from homology"/>
<dbReference type="OrthoDB" id="9786026at2"/>
<dbReference type="AlphaFoldDB" id="A0A0D8BVG7"/>
<feature type="domain" description="DAGKc" evidence="11">
    <location>
        <begin position="1"/>
        <end position="135"/>
    </location>
</feature>
<dbReference type="Proteomes" id="UP000032522">
    <property type="component" value="Unassembled WGS sequence"/>
</dbReference>
<dbReference type="PATRIC" id="fig|1462.6.peg.2463"/>
<keyword evidence="7" id="KW-0067">ATP-binding</keyword>
<evidence type="ECO:0000256" key="4">
    <source>
        <dbReference type="ARBA" id="ARBA00022679"/>
    </source>
</evidence>
<dbReference type="EMBL" id="JYBP01000003">
    <property type="protein sequence ID" value="KJE28181.1"/>
    <property type="molecule type" value="Genomic_DNA"/>
</dbReference>
<comment type="cofactor">
    <cofactor evidence="1">
        <name>Mg(2+)</name>
        <dbReference type="ChEBI" id="CHEBI:18420"/>
    </cofactor>
</comment>
<accession>A0A0D8BVG7</accession>
<evidence type="ECO:0000313" key="12">
    <source>
        <dbReference type="EMBL" id="KJE28181.1"/>
    </source>
</evidence>
<name>A0A0D8BVG7_GEOKU</name>
<evidence type="ECO:0000256" key="10">
    <source>
        <dbReference type="ARBA" id="ARBA00023264"/>
    </source>
</evidence>
<keyword evidence="9" id="KW-0594">Phospholipid biosynthesis</keyword>
<evidence type="ECO:0000256" key="8">
    <source>
        <dbReference type="ARBA" id="ARBA00023098"/>
    </source>
</evidence>
<keyword evidence="8" id="KW-0443">Lipid metabolism</keyword>
<dbReference type="InterPro" id="IPR005218">
    <property type="entry name" value="Diacylglycerol/lipid_kinase"/>
</dbReference>
<keyword evidence="6 12" id="KW-0418">Kinase</keyword>
<dbReference type="Pfam" id="PF19279">
    <property type="entry name" value="YegS_C"/>
    <property type="match status" value="1"/>
</dbReference>
<keyword evidence="10" id="KW-1208">Phospholipid metabolism</keyword>
<keyword evidence="5" id="KW-0547">Nucleotide-binding</keyword>
<dbReference type="PANTHER" id="PTHR12358">
    <property type="entry name" value="SPHINGOSINE KINASE"/>
    <property type="match status" value="1"/>
</dbReference>
<evidence type="ECO:0000256" key="2">
    <source>
        <dbReference type="ARBA" id="ARBA00005983"/>
    </source>
</evidence>
<dbReference type="SMART" id="SM00046">
    <property type="entry name" value="DAGKc"/>
    <property type="match status" value="1"/>
</dbReference>
<gene>
    <name evidence="12" type="ORF">LG52_2200</name>
</gene>
<dbReference type="InterPro" id="IPR050187">
    <property type="entry name" value="Lipid_Phosphate_FormReg"/>
</dbReference>
<keyword evidence="3" id="KW-0444">Lipid biosynthesis</keyword>
<evidence type="ECO:0000256" key="7">
    <source>
        <dbReference type="ARBA" id="ARBA00022840"/>
    </source>
</evidence>
<dbReference type="InterPro" id="IPR016064">
    <property type="entry name" value="NAD/diacylglycerol_kinase_sf"/>
</dbReference>
<evidence type="ECO:0000256" key="1">
    <source>
        <dbReference type="ARBA" id="ARBA00001946"/>
    </source>
</evidence>
<evidence type="ECO:0000256" key="6">
    <source>
        <dbReference type="ARBA" id="ARBA00022777"/>
    </source>
</evidence>
<dbReference type="InterPro" id="IPR001206">
    <property type="entry name" value="Diacylglycerol_kinase_cat_dom"/>
</dbReference>
<reference evidence="12 13" key="1">
    <citation type="submission" date="2015-01" db="EMBL/GenBank/DDBJ databases">
        <authorList>
            <person name="Filippidou S."/>
            <person name="Jeanneret N."/>
            <person name="Russel-Delif L."/>
            <person name="Junier T."/>
            <person name="Wunderlin T."/>
            <person name="Molina V."/>
            <person name="Johnson S.L."/>
            <person name="Davenport K.W."/>
            <person name="Chain P.S."/>
            <person name="Dorador C."/>
            <person name="Junier P."/>
        </authorList>
    </citation>
    <scope>NUCLEOTIDE SEQUENCE [LARGE SCALE GENOMIC DNA]</scope>
    <source>
        <strain evidence="12 13">Et7/4</strain>
    </source>
</reference>
<evidence type="ECO:0000259" key="11">
    <source>
        <dbReference type="PROSITE" id="PS50146"/>
    </source>
</evidence>
<dbReference type="GO" id="GO:0008654">
    <property type="term" value="P:phospholipid biosynthetic process"/>
    <property type="evidence" value="ECO:0007669"/>
    <property type="project" value="UniProtKB-KW"/>
</dbReference>
<evidence type="ECO:0000256" key="3">
    <source>
        <dbReference type="ARBA" id="ARBA00022516"/>
    </source>
</evidence>
<dbReference type="PROSITE" id="PS50146">
    <property type="entry name" value="DAGK"/>
    <property type="match status" value="1"/>
</dbReference>
<evidence type="ECO:0000313" key="13">
    <source>
        <dbReference type="Proteomes" id="UP000032522"/>
    </source>
</evidence>
<comment type="similarity">
    <text evidence="2">Belongs to the diacylglycerol/lipid kinase family.</text>
</comment>
<dbReference type="InterPro" id="IPR045540">
    <property type="entry name" value="YegS/DAGK_C"/>
</dbReference>
<dbReference type="PANTHER" id="PTHR12358:SF54">
    <property type="entry name" value="SPHINGOSINE KINASE RELATED PROTEIN"/>
    <property type="match status" value="1"/>
</dbReference>
<dbReference type="GO" id="GO:0016301">
    <property type="term" value="F:kinase activity"/>
    <property type="evidence" value="ECO:0007669"/>
    <property type="project" value="UniProtKB-KW"/>
</dbReference>
<keyword evidence="4" id="KW-0808">Transferase</keyword>
<dbReference type="RefSeq" id="WP_044731959.1">
    <property type="nucleotide sequence ID" value="NZ_JYBP01000003.1"/>
</dbReference>
<organism evidence="12 13">
    <name type="scientific">Geobacillus kaustophilus</name>
    <dbReference type="NCBI Taxonomy" id="1462"/>
    <lineage>
        <taxon>Bacteria</taxon>
        <taxon>Bacillati</taxon>
        <taxon>Bacillota</taxon>
        <taxon>Bacilli</taxon>
        <taxon>Bacillales</taxon>
        <taxon>Anoxybacillaceae</taxon>
        <taxon>Geobacillus</taxon>
        <taxon>Geobacillus thermoleovorans group</taxon>
    </lineage>
</organism>
<evidence type="ECO:0000256" key="9">
    <source>
        <dbReference type="ARBA" id="ARBA00023209"/>
    </source>
</evidence>
<dbReference type="Pfam" id="PF00781">
    <property type="entry name" value="DAGK_cat"/>
    <property type="match status" value="1"/>
</dbReference>
<sequence length="313" mass="34398">MNFYFIINPAAKNGRSVSIWKQLQPLLDREGIIYQVYWTTRKGEGKEIARRIGEESVEPTVIVAVGGDGTVHEVVNGAGSFPHVAIGCIPAGTGNDFVRGFRLARKPKQALRQLIDDVRFGKVLAFDLGRFASRAVPDGVFANSIGCGFDAHIARTANRSKWKGRLNRFGLGSLIYVFYLVRDLFRYQPVDLDICVDGQNYSFLKAWMATVSNHPYYGGGMRIAPSAQADDGLLHVTVVGPMPRWKILALFLTVFWGGHVRMKEVCLFTGRNVCIRSAAPVPIHADGEDAGEGEVSAWIEAKGMRVIGAEPGE</sequence>
<dbReference type="Gene3D" id="3.40.50.10330">
    <property type="entry name" value="Probable inorganic polyphosphate/atp-NAD kinase, domain 1"/>
    <property type="match status" value="1"/>
</dbReference>
<dbReference type="GO" id="GO:0005524">
    <property type="term" value="F:ATP binding"/>
    <property type="evidence" value="ECO:0007669"/>
    <property type="project" value="UniProtKB-KW"/>
</dbReference>
<protein>
    <submittedName>
        <fullName evidence="12">Lipid kinase, YegS//BmrU family protein</fullName>
    </submittedName>
</protein>
<evidence type="ECO:0000256" key="5">
    <source>
        <dbReference type="ARBA" id="ARBA00022741"/>
    </source>
</evidence>